<accession>A0A0C9XW29</accession>
<evidence type="ECO:0000313" key="2">
    <source>
        <dbReference type="Proteomes" id="UP000054477"/>
    </source>
</evidence>
<evidence type="ECO:0000313" key="1">
    <source>
        <dbReference type="EMBL" id="KIK01822.1"/>
    </source>
</evidence>
<reference evidence="2" key="2">
    <citation type="submission" date="2015-01" db="EMBL/GenBank/DDBJ databases">
        <title>Evolutionary Origins and Diversification of the Mycorrhizal Mutualists.</title>
        <authorList>
            <consortium name="DOE Joint Genome Institute"/>
            <consortium name="Mycorrhizal Genomics Consortium"/>
            <person name="Kohler A."/>
            <person name="Kuo A."/>
            <person name="Nagy L.G."/>
            <person name="Floudas D."/>
            <person name="Copeland A."/>
            <person name="Barry K.W."/>
            <person name="Cichocki N."/>
            <person name="Veneault-Fourrey C."/>
            <person name="LaButti K."/>
            <person name="Lindquist E.A."/>
            <person name="Lipzen A."/>
            <person name="Lundell T."/>
            <person name="Morin E."/>
            <person name="Murat C."/>
            <person name="Riley R."/>
            <person name="Ohm R."/>
            <person name="Sun H."/>
            <person name="Tunlid A."/>
            <person name="Henrissat B."/>
            <person name="Grigoriev I.V."/>
            <person name="Hibbett D.S."/>
            <person name="Martin F."/>
        </authorList>
    </citation>
    <scope>NUCLEOTIDE SEQUENCE [LARGE SCALE GENOMIC DNA]</scope>
    <source>
        <strain evidence="2">LaAM-08-1</strain>
    </source>
</reference>
<name>A0A0C9XW29_9AGAR</name>
<dbReference type="Proteomes" id="UP000054477">
    <property type="component" value="Unassembled WGS sequence"/>
</dbReference>
<dbReference type="AlphaFoldDB" id="A0A0C9XW29"/>
<reference evidence="1 2" key="1">
    <citation type="submission" date="2014-04" db="EMBL/GenBank/DDBJ databases">
        <authorList>
            <consortium name="DOE Joint Genome Institute"/>
            <person name="Kuo A."/>
            <person name="Kohler A."/>
            <person name="Nagy L.G."/>
            <person name="Floudas D."/>
            <person name="Copeland A."/>
            <person name="Barry K.W."/>
            <person name="Cichocki N."/>
            <person name="Veneault-Fourrey C."/>
            <person name="LaButti K."/>
            <person name="Lindquist E.A."/>
            <person name="Lipzen A."/>
            <person name="Lundell T."/>
            <person name="Morin E."/>
            <person name="Murat C."/>
            <person name="Sun H."/>
            <person name="Tunlid A."/>
            <person name="Henrissat B."/>
            <person name="Grigoriev I.V."/>
            <person name="Hibbett D.S."/>
            <person name="Martin F."/>
            <person name="Nordberg H.P."/>
            <person name="Cantor M.N."/>
            <person name="Hua S.X."/>
        </authorList>
    </citation>
    <scope>NUCLEOTIDE SEQUENCE [LARGE SCALE GENOMIC DNA]</scope>
    <source>
        <strain evidence="1 2">LaAM-08-1</strain>
    </source>
</reference>
<protein>
    <submittedName>
        <fullName evidence="1">Uncharacterized protein</fullName>
    </submittedName>
</protein>
<proteinExistence type="predicted"/>
<gene>
    <name evidence="1" type="ORF">K443DRAFT_98024</name>
</gene>
<keyword evidence="2" id="KW-1185">Reference proteome</keyword>
<feature type="non-terminal residue" evidence="1">
    <location>
        <position position="1"/>
    </location>
</feature>
<sequence length="111" mass="12711">FTEKHIYPGVHTSSLDAQHLQRPLRSFDLAAVQTWGQVEVLAAFSTQNHFSMCGSCDEAKWCGRALQNHTRRLSSRVSLPHEIRLHQRKEGHIKTRFVWSKISLTPVTCDT</sequence>
<dbReference type="EMBL" id="KN838601">
    <property type="protein sequence ID" value="KIK01822.1"/>
    <property type="molecule type" value="Genomic_DNA"/>
</dbReference>
<dbReference type="HOGENOM" id="CLU_2373139_0_0_1"/>
<organism evidence="1 2">
    <name type="scientific">Laccaria amethystina LaAM-08-1</name>
    <dbReference type="NCBI Taxonomy" id="1095629"/>
    <lineage>
        <taxon>Eukaryota</taxon>
        <taxon>Fungi</taxon>
        <taxon>Dikarya</taxon>
        <taxon>Basidiomycota</taxon>
        <taxon>Agaricomycotina</taxon>
        <taxon>Agaricomycetes</taxon>
        <taxon>Agaricomycetidae</taxon>
        <taxon>Agaricales</taxon>
        <taxon>Agaricineae</taxon>
        <taxon>Hydnangiaceae</taxon>
        <taxon>Laccaria</taxon>
    </lineage>
</organism>